<reference evidence="1 2" key="1">
    <citation type="journal article" date="2013" name="ISME J.">
        <title>Metabolic model for the filamentous 'Candidatus Microthrix parvicella' based on genomic and metagenomic analyses.</title>
        <authorList>
            <person name="Jon McIlroy S."/>
            <person name="Kristiansen R."/>
            <person name="Albertsen M."/>
            <person name="Michael Karst S."/>
            <person name="Rossetti S."/>
            <person name="Lund Nielsen J."/>
            <person name="Tandoi V."/>
            <person name="James Seviour R."/>
            <person name="Nielsen P.H."/>
        </authorList>
    </citation>
    <scope>NUCLEOTIDE SEQUENCE [LARGE SCALE GENOMIC DNA]</scope>
    <source>
        <strain evidence="1 2">RN1</strain>
    </source>
</reference>
<dbReference type="EMBL" id="CANL01000022">
    <property type="protein sequence ID" value="CCM63771.1"/>
    <property type="molecule type" value="Genomic_DNA"/>
</dbReference>
<dbReference type="eggNOG" id="ENOG5034B0V">
    <property type="taxonomic scope" value="Bacteria"/>
</dbReference>
<evidence type="ECO:0008006" key="3">
    <source>
        <dbReference type="Google" id="ProtNLM"/>
    </source>
</evidence>
<comment type="caution">
    <text evidence="1">The sequence shown here is derived from an EMBL/GenBank/DDBJ whole genome shotgun (WGS) entry which is preliminary data.</text>
</comment>
<dbReference type="InterPro" id="IPR023393">
    <property type="entry name" value="START-like_dom_sf"/>
</dbReference>
<dbReference type="Gene3D" id="3.30.530.20">
    <property type="match status" value="1"/>
</dbReference>
<name>R4Z3B4_9ACTN</name>
<dbReference type="OrthoDB" id="5244195at2"/>
<dbReference type="CDD" id="cd07812">
    <property type="entry name" value="SRPBCC"/>
    <property type="match status" value="1"/>
</dbReference>
<proteinExistence type="predicted"/>
<organism evidence="1 2">
    <name type="scientific">Candidatus Neomicrothrix parvicella RN1</name>
    <dbReference type="NCBI Taxonomy" id="1229780"/>
    <lineage>
        <taxon>Bacteria</taxon>
        <taxon>Bacillati</taxon>
        <taxon>Actinomycetota</taxon>
        <taxon>Acidimicrobiia</taxon>
        <taxon>Acidimicrobiales</taxon>
        <taxon>Microthrixaceae</taxon>
        <taxon>Candidatus Neomicrothrix</taxon>
    </lineage>
</organism>
<dbReference type="HOGENOM" id="CLU_1710797_0_0_11"/>
<evidence type="ECO:0000313" key="2">
    <source>
        <dbReference type="Proteomes" id="UP000018291"/>
    </source>
</evidence>
<protein>
    <recommendedName>
        <fullName evidence="3">Cyclase/dehydrase</fullName>
    </recommendedName>
</protein>
<sequence length="155" mass="17690">MQVTASIETPLEPSALFPRINKLEHYPPWLDIIQRVDAAESHPDDEGPAWTVDLGTRVGPLQRSKRLRMVRTVCHDPVEVRFERREHDGRDHSPWVLSANIDPWGPQGSCLAMELSYGGSMFGPVLERLLQREIDAGRPRLLAWLTAEEDTDQRM</sequence>
<dbReference type="AlphaFoldDB" id="R4Z3B4"/>
<dbReference type="Proteomes" id="UP000018291">
    <property type="component" value="Unassembled WGS sequence"/>
</dbReference>
<keyword evidence="2" id="KW-1185">Reference proteome</keyword>
<accession>R4Z3B4</accession>
<evidence type="ECO:0000313" key="1">
    <source>
        <dbReference type="EMBL" id="CCM63771.1"/>
    </source>
</evidence>
<dbReference type="RefSeq" id="WP_012226855.1">
    <property type="nucleotide sequence ID" value="NZ_HG422565.1"/>
</dbReference>
<dbReference type="SUPFAM" id="SSF55961">
    <property type="entry name" value="Bet v1-like"/>
    <property type="match status" value="1"/>
</dbReference>
<gene>
    <name evidence="1" type="ORF">BN381_290139</name>
</gene>
<dbReference type="STRING" id="1229780.BN381_290139"/>